<keyword evidence="2" id="KW-1185">Reference proteome</keyword>
<dbReference type="GO" id="GO:0047777">
    <property type="term" value="F:(S)-citramalyl-CoA lyase activity"/>
    <property type="evidence" value="ECO:0007669"/>
    <property type="project" value="TreeGrafter"/>
</dbReference>
<dbReference type="Gene3D" id="3.20.20.60">
    <property type="entry name" value="Phosphoenolpyruvate-binding domains"/>
    <property type="match status" value="1"/>
</dbReference>
<dbReference type="AlphaFoldDB" id="A0A1G6IUZ2"/>
<keyword evidence="1" id="KW-0456">Lyase</keyword>
<dbReference type="Proteomes" id="UP000199387">
    <property type="component" value="Unassembled WGS sequence"/>
</dbReference>
<sequence length="109" mass="11932">MDVSDGEGLAEACRRVSNMGFQGKLAIHPGQLSAINDSFLPTEAEVEEAREVIRVYEDSLHQGAGAVKVGSRMVDAPVVEQARRVLRQVESTKILFDEKIGYSIRESEG</sequence>
<gene>
    <name evidence="1" type="ORF">SAMN04488112_10360</name>
</gene>
<dbReference type="SUPFAM" id="SSF51621">
    <property type="entry name" value="Phosphoenolpyruvate/pyruvate domain"/>
    <property type="match status" value="1"/>
</dbReference>
<organism evidence="1 2">
    <name type="scientific">Melghirimyces thermohalophilus</name>
    <dbReference type="NCBI Taxonomy" id="1236220"/>
    <lineage>
        <taxon>Bacteria</taxon>
        <taxon>Bacillati</taxon>
        <taxon>Bacillota</taxon>
        <taxon>Bacilli</taxon>
        <taxon>Bacillales</taxon>
        <taxon>Thermoactinomycetaceae</taxon>
        <taxon>Melghirimyces</taxon>
    </lineage>
</organism>
<evidence type="ECO:0000313" key="2">
    <source>
        <dbReference type="Proteomes" id="UP000199387"/>
    </source>
</evidence>
<name>A0A1G6IUZ2_9BACL</name>
<dbReference type="InterPro" id="IPR015813">
    <property type="entry name" value="Pyrv/PenolPyrv_kinase-like_dom"/>
</dbReference>
<protein>
    <submittedName>
        <fullName evidence="1">Citrate lyase subunit beta / citryl-CoA lyase</fullName>
    </submittedName>
</protein>
<proteinExistence type="predicted"/>
<dbReference type="STRING" id="1236220.SAMN04488112_10360"/>
<accession>A0A1G6IUZ2</accession>
<reference evidence="1 2" key="1">
    <citation type="submission" date="2016-10" db="EMBL/GenBank/DDBJ databases">
        <authorList>
            <person name="de Groot N.N."/>
        </authorList>
    </citation>
    <scope>NUCLEOTIDE SEQUENCE [LARGE SCALE GENOMIC DNA]</scope>
    <source>
        <strain evidence="1 2">DSM 45514</strain>
    </source>
</reference>
<dbReference type="GO" id="GO:0106064">
    <property type="term" value="P:regulation of cobalamin metabolic process"/>
    <property type="evidence" value="ECO:0007669"/>
    <property type="project" value="TreeGrafter"/>
</dbReference>
<dbReference type="PANTHER" id="PTHR11105">
    <property type="entry name" value="CITRATE LYASE SUBUNIT BETA-RELATED"/>
    <property type="match status" value="1"/>
</dbReference>
<dbReference type="EMBL" id="FMZA01000003">
    <property type="protein sequence ID" value="SDC10327.1"/>
    <property type="molecule type" value="Genomic_DNA"/>
</dbReference>
<evidence type="ECO:0000313" key="1">
    <source>
        <dbReference type="EMBL" id="SDC10327.1"/>
    </source>
</evidence>
<dbReference type="InterPro" id="IPR040186">
    <property type="entry name" value="Citramalyl-CoA_lyase"/>
</dbReference>
<dbReference type="InterPro" id="IPR040442">
    <property type="entry name" value="Pyrv_kinase-like_dom_sf"/>
</dbReference>
<dbReference type="PANTHER" id="PTHR11105:SF0">
    <property type="entry name" value="CITRAMALYL-COA LYASE, MITOCHONDRIAL"/>
    <property type="match status" value="1"/>
</dbReference>